<organism evidence="1">
    <name type="scientific">Rhizophora mucronata</name>
    <name type="common">Asiatic mangrove</name>
    <dbReference type="NCBI Taxonomy" id="61149"/>
    <lineage>
        <taxon>Eukaryota</taxon>
        <taxon>Viridiplantae</taxon>
        <taxon>Streptophyta</taxon>
        <taxon>Embryophyta</taxon>
        <taxon>Tracheophyta</taxon>
        <taxon>Spermatophyta</taxon>
        <taxon>Magnoliopsida</taxon>
        <taxon>eudicotyledons</taxon>
        <taxon>Gunneridae</taxon>
        <taxon>Pentapetalae</taxon>
        <taxon>rosids</taxon>
        <taxon>fabids</taxon>
        <taxon>Malpighiales</taxon>
        <taxon>Rhizophoraceae</taxon>
        <taxon>Rhizophora</taxon>
    </lineage>
</organism>
<protein>
    <submittedName>
        <fullName evidence="1">Pollen-specific protein SF21-like</fullName>
    </submittedName>
</protein>
<accession>A0A2P2IYY8</accession>
<reference evidence="1" key="1">
    <citation type="submission" date="2018-02" db="EMBL/GenBank/DDBJ databases">
        <title>Rhizophora mucronata_Transcriptome.</title>
        <authorList>
            <person name="Meera S.P."/>
            <person name="Sreeshan A."/>
            <person name="Augustine A."/>
        </authorList>
    </citation>
    <scope>NUCLEOTIDE SEQUENCE</scope>
    <source>
        <tissue evidence="1">Leaf</tissue>
    </source>
</reference>
<proteinExistence type="predicted"/>
<sequence length="30" mass="3601">MSIKPSTRCLYFICYQGRQKARLVNPERKN</sequence>
<evidence type="ECO:0000313" key="1">
    <source>
        <dbReference type="EMBL" id="MBW86397.1"/>
    </source>
</evidence>
<dbReference type="AlphaFoldDB" id="A0A2P2IYY8"/>
<name>A0A2P2IYY8_RHIMU</name>
<dbReference type="EMBL" id="GGEC01005914">
    <property type="protein sequence ID" value="MBW86397.1"/>
    <property type="molecule type" value="Transcribed_RNA"/>
</dbReference>